<sequence>MWRSGPGSVLRRERARGALPPGATRVQAARVCHARGVGTPVRDAVGAALPCGDGPLPDTVRAQEPACGPGAPDGWDGPAGPAGRRAVGQVVVVRPEFADDPPGARSWEEGAAVLPPTGHRRAGDGRGAGRAAVAPAAGRGTGESGPRAPGALRHVIR</sequence>
<dbReference type="Proteomes" id="UP001501866">
    <property type="component" value="Unassembled WGS sequence"/>
</dbReference>
<proteinExistence type="predicted"/>
<name>A0ABP6PAF0_9ACTN</name>
<dbReference type="EMBL" id="BAAAUH010000012">
    <property type="protein sequence ID" value="GAA3172743.1"/>
    <property type="molecule type" value="Genomic_DNA"/>
</dbReference>
<comment type="caution">
    <text evidence="2">The sequence shown here is derived from an EMBL/GenBank/DDBJ whole genome shotgun (WGS) entry which is preliminary data.</text>
</comment>
<organism evidence="2 3">
    <name type="scientific">Streptomyces virens</name>
    <dbReference type="NCBI Taxonomy" id="285572"/>
    <lineage>
        <taxon>Bacteria</taxon>
        <taxon>Bacillati</taxon>
        <taxon>Actinomycetota</taxon>
        <taxon>Actinomycetes</taxon>
        <taxon>Kitasatosporales</taxon>
        <taxon>Streptomycetaceae</taxon>
        <taxon>Streptomyces</taxon>
    </lineage>
</organism>
<gene>
    <name evidence="2" type="ORF">GCM10010451_21940</name>
</gene>
<reference evidence="3" key="1">
    <citation type="journal article" date="2019" name="Int. J. Syst. Evol. Microbiol.">
        <title>The Global Catalogue of Microorganisms (GCM) 10K type strain sequencing project: providing services to taxonomists for standard genome sequencing and annotation.</title>
        <authorList>
            <consortium name="The Broad Institute Genomics Platform"/>
            <consortium name="The Broad Institute Genome Sequencing Center for Infectious Disease"/>
            <person name="Wu L."/>
            <person name="Ma J."/>
        </authorList>
    </citation>
    <scope>NUCLEOTIDE SEQUENCE [LARGE SCALE GENOMIC DNA]</scope>
    <source>
        <strain evidence="3">JCM 9095</strain>
    </source>
</reference>
<accession>A0ABP6PAF0</accession>
<protein>
    <submittedName>
        <fullName evidence="2">Uncharacterized protein</fullName>
    </submittedName>
</protein>
<evidence type="ECO:0000313" key="2">
    <source>
        <dbReference type="EMBL" id="GAA3172743.1"/>
    </source>
</evidence>
<evidence type="ECO:0000313" key="3">
    <source>
        <dbReference type="Proteomes" id="UP001501866"/>
    </source>
</evidence>
<feature type="compositionally biased region" description="Low complexity" evidence="1">
    <location>
        <begin position="129"/>
        <end position="138"/>
    </location>
</feature>
<feature type="region of interest" description="Disordered" evidence="1">
    <location>
        <begin position="56"/>
        <end position="83"/>
    </location>
</feature>
<feature type="region of interest" description="Disordered" evidence="1">
    <location>
        <begin position="97"/>
        <end position="157"/>
    </location>
</feature>
<feature type="compositionally biased region" description="Low complexity" evidence="1">
    <location>
        <begin position="65"/>
        <end position="83"/>
    </location>
</feature>
<evidence type="ECO:0000256" key="1">
    <source>
        <dbReference type="SAM" id="MobiDB-lite"/>
    </source>
</evidence>
<feature type="region of interest" description="Disordered" evidence="1">
    <location>
        <begin position="1"/>
        <end position="22"/>
    </location>
</feature>
<keyword evidence="3" id="KW-1185">Reference proteome</keyword>